<keyword evidence="2" id="KW-0732">Signal</keyword>
<reference evidence="4" key="2">
    <citation type="submission" date="2019-10" db="EMBL/GenBank/DDBJ databases">
        <title>Conservation and host-specific expression of non-tandemly repeated heterogenous ribosome RNA gene in arbuscular mycorrhizal fungi.</title>
        <authorList>
            <person name="Maeda T."/>
            <person name="Kobayashi Y."/>
            <person name="Nakagawa T."/>
            <person name="Ezawa T."/>
            <person name="Yamaguchi K."/>
            <person name="Bino T."/>
            <person name="Nishimoto Y."/>
            <person name="Shigenobu S."/>
            <person name="Kawaguchi M."/>
        </authorList>
    </citation>
    <scope>NUCLEOTIDE SEQUENCE</scope>
    <source>
        <strain evidence="4">HR1</strain>
    </source>
</reference>
<dbReference type="EMBL" id="BLAL01000044">
    <property type="protein sequence ID" value="GES79701.1"/>
    <property type="molecule type" value="Genomic_DNA"/>
</dbReference>
<evidence type="ECO:0000313" key="3">
    <source>
        <dbReference type="EMBL" id="GBC07326.1"/>
    </source>
</evidence>
<dbReference type="EMBL" id="BEXD01004137">
    <property type="protein sequence ID" value="GBC07326.1"/>
    <property type="molecule type" value="Genomic_DNA"/>
</dbReference>
<feature type="region of interest" description="Disordered" evidence="1">
    <location>
        <begin position="30"/>
        <end position="54"/>
    </location>
</feature>
<name>A0A2Z6RWK6_9GLOM</name>
<feature type="chain" id="PRO_5036060165" evidence="2">
    <location>
        <begin position="25"/>
        <end position="66"/>
    </location>
</feature>
<dbReference type="OrthoDB" id="1937538at2759"/>
<proteinExistence type="predicted"/>
<evidence type="ECO:0000313" key="4">
    <source>
        <dbReference type="EMBL" id="GES79701.1"/>
    </source>
</evidence>
<protein>
    <submittedName>
        <fullName evidence="3">Uncharacterized protein</fullName>
    </submittedName>
</protein>
<comment type="caution">
    <text evidence="3">The sequence shown here is derived from an EMBL/GenBank/DDBJ whole genome shotgun (WGS) entry which is preliminary data.</text>
</comment>
<feature type="signal peptide" evidence="2">
    <location>
        <begin position="1"/>
        <end position="24"/>
    </location>
</feature>
<dbReference type="Proteomes" id="UP000247702">
    <property type="component" value="Unassembled WGS sequence"/>
</dbReference>
<evidence type="ECO:0000256" key="2">
    <source>
        <dbReference type="SAM" id="SignalP"/>
    </source>
</evidence>
<organism evidence="3 5">
    <name type="scientific">Rhizophagus clarus</name>
    <dbReference type="NCBI Taxonomy" id="94130"/>
    <lineage>
        <taxon>Eukaryota</taxon>
        <taxon>Fungi</taxon>
        <taxon>Fungi incertae sedis</taxon>
        <taxon>Mucoromycota</taxon>
        <taxon>Glomeromycotina</taxon>
        <taxon>Glomeromycetes</taxon>
        <taxon>Glomerales</taxon>
        <taxon>Glomeraceae</taxon>
        <taxon>Rhizophagus</taxon>
    </lineage>
</organism>
<evidence type="ECO:0000256" key="1">
    <source>
        <dbReference type="SAM" id="MobiDB-lite"/>
    </source>
</evidence>
<accession>A0A2Z6RWK6</accession>
<reference evidence="3 5" key="1">
    <citation type="submission" date="2017-11" db="EMBL/GenBank/DDBJ databases">
        <title>The genome of Rhizophagus clarus HR1 reveals common genetic basis of auxotrophy among arbuscular mycorrhizal fungi.</title>
        <authorList>
            <person name="Kobayashi Y."/>
        </authorList>
    </citation>
    <scope>NUCLEOTIDE SEQUENCE [LARGE SCALE GENOMIC DNA]</scope>
    <source>
        <strain evidence="3 5">HR1</strain>
    </source>
</reference>
<dbReference type="AlphaFoldDB" id="A0A2Z6RWK6"/>
<gene>
    <name evidence="4" type="ORF">RCL2_000700100</name>
    <name evidence="3" type="ORF">RclHR1_00740009</name>
</gene>
<sequence length="66" mass="7160">MNLSKALFFVALITLNVLLISVSSVPIDNSPIGESKPKGETHCSGQNPIHNRRDDVCSDCCEHGHN</sequence>
<evidence type="ECO:0000313" key="5">
    <source>
        <dbReference type="Proteomes" id="UP000247702"/>
    </source>
</evidence>
<dbReference type="Proteomes" id="UP000615446">
    <property type="component" value="Unassembled WGS sequence"/>
</dbReference>
<keyword evidence="5" id="KW-1185">Reference proteome</keyword>